<proteinExistence type="predicted"/>
<organism evidence="1 2">
    <name type="scientific">Puccinia coronata f. sp. avenae</name>
    <dbReference type="NCBI Taxonomy" id="200324"/>
    <lineage>
        <taxon>Eukaryota</taxon>
        <taxon>Fungi</taxon>
        <taxon>Dikarya</taxon>
        <taxon>Basidiomycota</taxon>
        <taxon>Pucciniomycotina</taxon>
        <taxon>Pucciniomycetes</taxon>
        <taxon>Pucciniales</taxon>
        <taxon>Pucciniaceae</taxon>
        <taxon>Puccinia</taxon>
    </lineage>
</organism>
<protein>
    <submittedName>
        <fullName evidence="1">Uncharacterized protein</fullName>
    </submittedName>
</protein>
<evidence type="ECO:0000313" key="1">
    <source>
        <dbReference type="EMBL" id="PLW33653.1"/>
    </source>
</evidence>
<dbReference type="EMBL" id="PGCI01000215">
    <property type="protein sequence ID" value="PLW33653.1"/>
    <property type="molecule type" value="Genomic_DNA"/>
</dbReference>
<sequence>MPLNYGPNYRQVFEKFFNLSLDQASSKLLLQDKPAEPLPSKRLACSCDHRSITSLSRSSNQQHALPISSSPHHCAALGPILSSRSWHYYIHRLSRLHHSRRSRHSLRHAVIGSFCNRRSRRLPNIAALGIYLVFSLC</sequence>
<accession>A0A2N5U7B9</accession>
<reference evidence="1 2" key="1">
    <citation type="submission" date="2017-11" db="EMBL/GenBank/DDBJ databases">
        <title>De novo assembly and phasing of dikaryotic genomes from two isolates of Puccinia coronata f. sp. avenae, the causal agent of oat crown rust.</title>
        <authorList>
            <person name="Miller M.E."/>
            <person name="Zhang Y."/>
            <person name="Omidvar V."/>
            <person name="Sperschneider J."/>
            <person name="Schwessinger B."/>
            <person name="Raley C."/>
            <person name="Palmer J.M."/>
            <person name="Garnica D."/>
            <person name="Upadhyaya N."/>
            <person name="Rathjen J."/>
            <person name="Taylor J.M."/>
            <person name="Park R.F."/>
            <person name="Dodds P.N."/>
            <person name="Hirsch C.D."/>
            <person name="Kianian S.F."/>
            <person name="Figueroa M."/>
        </authorList>
    </citation>
    <scope>NUCLEOTIDE SEQUENCE [LARGE SCALE GENOMIC DNA]</scope>
    <source>
        <strain evidence="1">12SD80</strain>
    </source>
</reference>
<evidence type="ECO:0000313" key="2">
    <source>
        <dbReference type="Proteomes" id="UP000235392"/>
    </source>
</evidence>
<name>A0A2N5U7B9_9BASI</name>
<gene>
    <name evidence="1" type="ORF">PCASD_14971</name>
</gene>
<dbReference type="AlphaFoldDB" id="A0A2N5U7B9"/>
<dbReference type="Proteomes" id="UP000235392">
    <property type="component" value="Unassembled WGS sequence"/>
</dbReference>
<comment type="caution">
    <text evidence="1">The sequence shown here is derived from an EMBL/GenBank/DDBJ whole genome shotgun (WGS) entry which is preliminary data.</text>
</comment>